<feature type="chain" id="PRO_5015691009" evidence="2">
    <location>
        <begin position="16"/>
        <end position="121"/>
    </location>
</feature>
<protein>
    <submittedName>
        <fullName evidence="3">Uncharacterized protein</fullName>
    </submittedName>
</protein>
<comment type="caution">
    <text evidence="3">The sequence shown here is derived from an EMBL/GenBank/DDBJ whole genome shotgun (WGS) entry which is preliminary data.</text>
</comment>
<accession>A0A2S6NHV1</accession>
<reference evidence="3 4" key="1">
    <citation type="journal article" date="2018" name="Arch. Microbiol.">
        <title>New insights into the metabolic potential of the phototrophic purple bacterium Rhodopila globiformis DSM 161(T) from its draft genome sequence and evidence for a vanadium-dependent nitrogenase.</title>
        <authorList>
            <person name="Imhoff J.F."/>
            <person name="Rahn T."/>
            <person name="Kunzel S."/>
            <person name="Neulinger S.C."/>
        </authorList>
    </citation>
    <scope>NUCLEOTIDE SEQUENCE [LARGE SCALE GENOMIC DNA]</scope>
    <source>
        <strain evidence="3 4">DSM 161</strain>
    </source>
</reference>
<gene>
    <name evidence="3" type="ORF">CCS01_12185</name>
</gene>
<keyword evidence="4" id="KW-1185">Reference proteome</keyword>
<dbReference type="OrthoDB" id="7275718at2"/>
<keyword evidence="1" id="KW-1133">Transmembrane helix</keyword>
<keyword evidence="2" id="KW-0732">Signal</keyword>
<evidence type="ECO:0000256" key="1">
    <source>
        <dbReference type="SAM" id="Phobius"/>
    </source>
</evidence>
<feature type="signal peptide" evidence="2">
    <location>
        <begin position="1"/>
        <end position="15"/>
    </location>
</feature>
<feature type="transmembrane region" description="Helical" evidence="1">
    <location>
        <begin position="73"/>
        <end position="94"/>
    </location>
</feature>
<keyword evidence="1" id="KW-0472">Membrane</keyword>
<dbReference type="AlphaFoldDB" id="A0A2S6NHV1"/>
<dbReference type="EMBL" id="NHRY01000128">
    <property type="protein sequence ID" value="PPQ34187.1"/>
    <property type="molecule type" value="Genomic_DNA"/>
</dbReference>
<dbReference type="Proteomes" id="UP000239724">
    <property type="component" value="Unassembled WGS sequence"/>
</dbReference>
<evidence type="ECO:0000313" key="4">
    <source>
        <dbReference type="Proteomes" id="UP000239724"/>
    </source>
</evidence>
<evidence type="ECO:0000313" key="3">
    <source>
        <dbReference type="EMBL" id="PPQ34187.1"/>
    </source>
</evidence>
<feature type="transmembrane region" description="Helical" evidence="1">
    <location>
        <begin position="40"/>
        <end position="61"/>
    </location>
</feature>
<organism evidence="3 4">
    <name type="scientific">Rhodopila globiformis</name>
    <name type="common">Rhodopseudomonas globiformis</name>
    <dbReference type="NCBI Taxonomy" id="1071"/>
    <lineage>
        <taxon>Bacteria</taxon>
        <taxon>Pseudomonadati</taxon>
        <taxon>Pseudomonadota</taxon>
        <taxon>Alphaproteobacteria</taxon>
        <taxon>Acetobacterales</taxon>
        <taxon>Acetobacteraceae</taxon>
        <taxon>Rhodopila</taxon>
    </lineage>
</organism>
<sequence length="121" mass="12124">MSLTFAAIGHAFAQAAAPANSIGAQLNTMSSEGISASGNIFTMACYAAAALCFSMGVWKLWQSRQPQNREQGHVMAGVAGLVLCGLFASAGVWVNKAAVTGSGGNATVNDTPGLVQFGAGG</sequence>
<evidence type="ECO:0000256" key="2">
    <source>
        <dbReference type="SAM" id="SignalP"/>
    </source>
</evidence>
<name>A0A2S6NHV1_RHOGL</name>
<proteinExistence type="predicted"/>
<keyword evidence="1" id="KW-0812">Transmembrane</keyword>